<feature type="domain" description="Glycosyltransferase subfamily 4-like N-terminal" evidence="2">
    <location>
        <begin position="13"/>
        <end position="176"/>
    </location>
</feature>
<keyword evidence="4" id="KW-1185">Reference proteome</keyword>
<evidence type="ECO:0000313" key="4">
    <source>
        <dbReference type="Proteomes" id="UP000257127"/>
    </source>
</evidence>
<feature type="domain" description="Glycosyl transferase family 1" evidence="1">
    <location>
        <begin position="182"/>
        <end position="334"/>
    </location>
</feature>
<dbReference type="OrthoDB" id="9806653at2"/>
<sequence length="361" mass="41426">MTIIHIVEPFATGINTFIHELVAGMPNDQHIIIHGERDDNRKLQSIMDEYGDNVKFVRWKNAQRELRFLKDLKSFLSLRKLLKNNPFDIIHLHSSKAGAIGGFWSFIKGRKNVVYTPNAVSFLRTDVPQYKVKIFKFIEQCISRFGVNIVSCSPSEHQAYKKIGIESRIIRNGVTIAHNNEEKPKQANKVFTVVINGKITTQKNPSVVNEIVKHFENDASISFNWIGDGELRHILNSSKINILGWCNKKEVFNHLEKADLFLSASLWEGLPLSCIEAMFFKLPLLLKQSVGNIDLVNEGKNGYTFNTVQEAVEHINILKNNPQQLALMSENAEKTYENYSNYRCAKEYRDLYNELIRGKTK</sequence>
<dbReference type="RefSeq" id="WP_116879796.1">
    <property type="nucleotide sequence ID" value="NZ_QURB01000001.1"/>
</dbReference>
<dbReference type="Pfam" id="PF00534">
    <property type="entry name" value="Glycos_transf_1"/>
    <property type="match status" value="1"/>
</dbReference>
<dbReference type="AlphaFoldDB" id="A0A3E1F2B9"/>
<dbReference type="SUPFAM" id="SSF53756">
    <property type="entry name" value="UDP-Glycosyltransferase/glycogen phosphorylase"/>
    <property type="match status" value="1"/>
</dbReference>
<dbReference type="InterPro" id="IPR028098">
    <property type="entry name" value="Glyco_trans_4-like_N"/>
</dbReference>
<dbReference type="InterPro" id="IPR050194">
    <property type="entry name" value="Glycosyltransferase_grp1"/>
</dbReference>
<dbReference type="EMBL" id="QURB01000001">
    <property type="protein sequence ID" value="RFC55961.1"/>
    <property type="molecule type" value="Genomic_DNA"/>
</dbReference>
<dbReference type="PANTHER" id="PTHR45947:SF3">
    <property type="entry name" value="SULFOQUINOVOSYL TRANSFERASE SQD2"/>
    <property type="match status" value="1"/>
</dbReference>
<protein>
    <submittedName>
        <fullName evidence="3">Glycosyltransferase</fullName>
    </submittedName>
</protein>
<dbReference type="InterPro" id="IPR001296">
    <property type="entry name" value="Glyco_trans_1"/>
</dbReference>
<evidence type="ECO:0000259" key="1">
    <source>
        <dbReference type="Pfam" id="PF00534"/>
    </source>
</evidence>
<evidence type="ECO:0000259" key="2">
    <source>
        <dbReference type="Pfam" id="PF13439"/>
    </source>
</evidence>
<name>A0A3E1F2B9_9FLAO</name>
<dbReference type="Gene3D" id="3.40.50.2000">
    <property type="entry name" value="Glycogen Phosphorylase B"/>
    <property type="match status" value="2"/>
</dbReference>
<proteinExistence type="predicted"/>
<dbReference type="Pfam" id="PF13439">
    <property type="entry name" value="Glyco_transf_4"/>
    <property type="match status" value="1"/>
</dbReference>
<dbReference type="PANTHER" id="PTHR45947">
    <property type="entry name" value="SULFOQUINOVOSYL TRANSFERASE SQD2"/>
    <property type="match status" value="1"/>
</dbReference>
<dbReference type="GO" id="GO:0016757">
    <property type="term" value="F:glycosyltransferase activity"/>
    <property type="evidence" value="ECO:0007669"/>
    <property type="project" value="InterPro"/>
</dbReference>
<organism evidence="3 4">
    <name type="scientific">Brumimicrobium aurantiacum</name>
    <dbReference type="NCBI Taxonomy" id="1737063"/>
    <lineage>
        <taxon>Bacteria</taxon>
        <taxon>Pseudomonadati</taxon>
        <taxon>Bacteroidota</taxon>
        <taxon>Flavobacteriia</taxon>
        <taxon>Flavobacteriales</taxon>
        <taxon>Crocinitomicaceae</taxon>
        <taxon>Brumimicrobium</taxon>
    </lineage>
</organism>
<reference evidence="3 4" key="1">
    <citation type="submission" date="2018-08" db="EMBL/GenBank/DDBJ databases">
        <title>The draft genome squence of Brumimicrobium sp. N62.</title>
        <authorList>
            <person name="Du Z.-J."/>
            <person name="Luo H.-R."/>
        </authorList>
    </citation>
    <scope>NUCLEOTIDE SEQUENCE [LARGE SCALE GENOMIC DNA]</scope>
    <source>
        <strain evidence="3 4">N62</strain>
    </source>
</reference>
<gene>
    <name evidence="3" type="ORF">DXU93_03215</name>
</gene>
<evidence type="ECO:0000313" key="3">
    <source>
        <dbReference type="EMBL" id="RFC55961.1"/>
    </source>
</evidence>
<comment type="caution">
    <text evidence="3">The sequence shown here is derived from an EMBL/GenBank/DDBJ whole genome shotgun (WGS) entry which is preliminary data.</text>
</comment>
<accession>A0A3E1F2B9</accession>
<dbReference type="Proteomes" id="UP000257127">
    <property type="component" value="Unassembled WGS sequence"/>
</dbReference>
<keyword evidence="3" id="KW-0808">Transferase</keyword>